<accession>A0ABT5EWF4</accession>
<organism evidence="1 2">
    <name type="scientific">Polyangium mundeleinium</name>
    <dbReference type="NCBI Taxonomy" id="2995306"/>
    <lineage>
        <taxon>Bacteria</taxon>
        <taxon>Pseudomonadati</taxon>
        <taxon>Myxococcota</taxon>
        <taxon>Polyangia</taxon>
        <taxon>Polyangiales</taxon>
        <taxon>Polyangiaceae</taxon>
        <taxon>Polyangium</taxon>
    </lineage>
</organism>
<evidence type="ECO:0000313" key="2">
    <source>
        <dbReference type="Proteomes" id="UP001221411"/>
    </source>
</evidence>
<dbReference type="EMBL" id="JAQNDO010000001">
    <property type="protein sequence ID" value="MDC0746136.1"/>
    <property type="molecule type" value="Genomic_DNA"/>
</dbReference>
<sequence length="103" mass="11380">MKPFFARVEESLAVGVLAELPAVLMRDADRVRSLLWNCGVVNDEVGVLAADERSSLLEEHALVPGRVPARGRDEVVKLLRLTWANSRGHRLDALAVAWPEQPT</sequence>
<evidence type="ECO:0000313" key="1">
    <source>
        <dbReference type="EMBL" id="MDC0746136.1"/>
    </source>
</evidence>
<gene>
    <name evidence="1" type="ORF">POL67_32715</name>
</gene>
<proteinExistence type="predicted"/>
<dbReference type="Proteomes" id="UP001221411">
    <property type="component" value="Unassembled WGS sequence"/>
</dbReference>
<reference evidence="1 2" key="1">
    <citation type="submission" date="2022-11" db="EMBL/GenBank/DDBJ databases">
        <title>Minimal conservation of predation-associated metabolite biosynthetic gene clusters underscores biosynthetic potential of Myxococcota including descriptions for ten novel species: Archangium lansinium sp. nov., Myxococcus landrumus sp. nov., Nannocystis bai.</title>
        <authorList>
            <person name="Ahearne A."/>
            <person name="Stevens C."/>
            <person name="Dowd S."/>
        </authorList>
    </citation>
    <scope>NUCLEOTIDE SEQUENCE [LARGE SCALE GENOMIC DNA]</scope>
    <source>
        <strain evidence="1 2">RJM3</strain>
    </source>
</reference>
<protein>
    <submittedName>
        <fullName evidence="1">Uncharacterized protein</fullName>
    </submittedName>
</protein>
<keyword evidence="2" id="KW-1185">Reference proteome</keyword>
<comment type="caution">
    <text evidence="1">The sequence shown here is derived from an EMBL/GenBank/DDBJ whole genome shotgun (WGS) entry which is preliminary data.</text>
</comment>
<name>A0ABT5EWF4_9BACT</name>